<protein>
    <submittedName>
        <fullName evidence="1">Uncharacterized protein</fullName>
    </submittedName>
</protein>
<reference evidence="1 2" key="1">
    <citation type="journal article" date="2019" name="Sci. Rep.">
        <title>Orb-weaving spider Araneus ventricosus genome elucidates the spidroin gene catalogue.</title>
        <authorList>
            <person name="Kono N."/>
            <person name="Nakamura H."/>
            <person name="Ohtoshi R."/>
            <person name="Moran D.A.P."/>
            <person name="Shinohara A."/>
            <person name="Yoshida Y."/>
            <person name="Fujiwara M."/>
            <person name="Mori M."/>
            <person name="Tomita M."/>
            <person name="Arakawa K."/>
        </authorList>
    </citation>
    <scope>NUCLEOTIDE SEQUENCE [LARGE SCALE GENOMIC DNA]</scope>
</reference>
<name>A0A4Y2FJ12_ARAVE</name>
<organism evidence="1 2">
    <name type="scientific">Araneus ventricosus</name>
    <name type="common">Orbweaver spider</name>
    <name type="synonym">Epeira ventricosa</name>
    <dbReference type="NCBI Taxonomy" id="182803"/>
    <lineage>
        <taxon>Eukaryota</taxon>
        <taxon>Metazoa</taxon>
        <taxon>Ecdysozoa</taxon>
        <taxon>Arthropoda</taxon>
        <taxon>Chelicerata</taxon>
        <taxon>Arachnida</taxon>
        <taxon>Araneae</taxon>
        <taxon>Araneomorphae</taxon>
        <taxon>Entelegynae</taxon>
        <taxon>Araneoidea</taxon>
        <taxon>Araneidae</taxon>
        <taxon>Araneus</taxon>
    </lineage>
</organism>
<dbReference type="EMBL" id="BGPR01000966">
    <property type="protein sequence ID" value="GBM41540.1"/>
    <property type="molecule type" value="Genomic_DNA"/>
</dbReference>
<comment type="caution">
    <text evidence="1">The sequence shown here is derived from an EMBL/GenBank/DDBJ whole genome shotgun (WGS) entry which is preliminary data.</text>
</comment>
<evidence type="ECO:0000313" key="1">
    <source>
        <dbReference type="EMBL" id="GBM41540.1"/>
    </source>
</evidence>
<keyword evidence="2" id="KW-1185">Reference proteome</keyword>
<dbReference type="AlphaFoldDB" id="A0A4Y2FJ12"/>
<gene>
    <name evidence="1" type="ORF">AVEN_32340_1</name>
</gene>
<proteinExistence type="predicted"/>
<dbReference type="Proteomes" id="UP000499080">
    <property type="component" value="Unassembled WGS sequence"/>
</dbReference>
<sequence length="107" mass="12168">MGRGVVDSVRRSGTAFLPEISKTCEYVLKTARLLSPRFECSGTAYFVTYTSENGSKFLYKSTILVSRSLQDRTKLHIPSLMRFRVIAFTCTRNDRPADSRPFDGFRS</sequence>
<evidence type="ECO:0000313" key="2">
    <source>
        <dbReference type="Proteomes" id="UP000499080"/>
    </source>
</evidence>
<accession>A0A4Y2FJ12</accession>